<dbReference type="Pfam" id="PF04488">
    <property type="entry name" value="Gly_transf_sug"/>
    <property type="match status" value="1"/>
</dbReference>
<dbReference type="AlphaFoldDB" id="A0A261Y8L9"/>
<dbReference type="InterPro" id="IPR013320">
    <property type="entry name" value="ConA-like_dom_sf"/>
</dbReference>
<dbReference type="InterPro" id="IPR029044">
    <property type="entry name" value="Nucleotide-diphossugar_trans"/>
</dbReference>
<protein>
    <recommendedName>
        <fullName evidence="4">Alpha 1,4-glycosyltransferase domain-containing protein</fullName>
    </recommendedName>
</protein>
<dbReference type="EMBL" id="MVBO01000001">
    <property type="protein sequence ID" value="OZJ06939.1"/>
    <property type="molecule type" value="Genomic_DNA"/>
</dbReference>
<dbReference type="Gene3D" id="3.90.550.20">
    <property type="match status" value="1"/>
</dbReference>
<dbReference type="SUPFAM" id="SSF49899">
    <property type="entry name" value="Concanavalin A-like lectins/glucanases"/>
    <property type="match status" value="1"/>
</dbReference>
<dbReference type="OrthoDB" id="409543at2759"/>
<sequence>MADVLPFATHRRGSRANRVSPSLNAYFKPPNGRHTLGNSRYNRFAKRLCLVLLLTVLGVLWVRRNPNIREKLVPGIEKQFSTSLPEEIQAAYNVSLQPVTTRKIPKIVHFVYGLKAEGPTLDLVHYLAIKSAHDVLKPERIYFHYHYMPTGHYFEAAKTFLTLHQVEIPTKVFDRPVDKYAHRADIVRMDMLLQYGGIYLDLDVITLKPFDNLLDETFVMGQEGRDGWVGLCNAVILARPQAHFLQRWRATYQFFDQSDWNYHSVALPGKLSEHFGNEIKVLPYTSFFWPLWDKNGLRTMYLEKTYDFRDNLAVHLWESAANTNLLRDIDEEVMANVESSVFCQLRRFLPQATQNLHNCTIPKAALRSDTLVGYWTAPKSAKRSVFEMTELSGNQLHGMVRSGRIIQSIPPLPMIELLSADAYIYLSPPISTTFGELSVSWWMAFPSIAQKAGAVVCMIHSDYVKLYVETEIDSNQQLALNIRALHLESPDASMIRAGTLERAPDHTISIADQGPHHFALSISAHQNTLSLYQDARLVLTTKTWAPPHPEATVRGIWLGGAEPETSNYQDAWDGTKTLVASFSDISLWSLPLSESRVNQVFHQGRRLDIVDN</sequence>
<gene>
    <name evidence="2" type="ORF">BZG36_00117</name>
</gene>
<dbReference type="SUPFAM" id="SSF53448">
    <property type="entry name" value="Nucleotide-diphospho-sugar transferases"/>
    <property type="match status" value="1"/>
</dbReference>
<reference evidence="2 3" key="1">
    <citation type="journal article" date="2017" name="Mycologia">
        <title>Bifiguratus adelaidae, gen. et sp. nov., a new member of Mucoromycotina in endophytic and soil-dwelling habitats.</title>
        <authorList>
            <person name="Torres-Cruz T.J."/>
            <person name="Billingsley Tobias T.L."/>
            <person name="Almatruk M."/>
            <person name="Hesse C."/>
            <person name="Kuske C.R."/>
            <person name="Desiro A."/>
            <person name="Benucci G.M."/>
            <person name="Bonito G."/>
            <person name="Stajich J.E."/>
            <person name="Dunlap C."/>
            <person name="Arnold A.E."/>
            <person name="Porras-Alfaro A."/>
        </authorList>
    </citation>
    <scope>NUCLEOTIDE SEQUENCE [LARGE SCALE GENOMIC DNA]</scope>
    <source>
        <strain evidence="2 3">AZ0501</strain>
    </source>
</reference>
<dbReference type="Gene3D" id="2.60.120.200">
    <property type="match status" value="1"/>
</dbReference>
<dbReference type="PANTHER" id="PTHR46830">
    <property type="entry name" value="TRANSFERASE, PUTATIVE-RELATED"/>
    <property type="match status" value="1"/>
</dbReference>
<keyword evidence="3" id="KW-1185">Reference proteome</keyword>
<comment type="caution">
    <text evidence="2">The sequence shown here is derived from an EMBL/GenBank/DDBJ whole genome shotgun (WGS) entry which is preliminary data.</text>
</comment>
<dbReference type="PANTHER" id="PTHR46830:SF2">
    <property type="entry name" value="ALPHA-1,4-N-ACETYLGLUCOSAMINYLTRANSFERASE"/>
    <property type="match status" value="1"/>
</dbReference>
<dbReference type="Proteomes" id="UP000242875">
    <property type="component" value="Unassembled WGS sequence"/>
</dbReference>
<evidence type="ECO:0000313" key="2">
    <source>
        <dbReference type="EMBL" id="OZJ06939.1"/>
    </source>
</evidence>
<evidence type="ECO:0008006" key="4">
    <source>
        <dbReference type="Google" id="ProtNLM"/>
    </source>
</evidence>
<accession>A0A261Y8L9</accession>
<comment type="similarity">
    <text evidence="1">Belongs to the glycosyltransferase 32 family.</text>
</comment>
<evidence type="ECO:0000256" key="1">
    <source>
        <dbReference type="ARBA" id="ARBA00009003"/>
    </source>
</evidence>
<evidence type="ECO:0000313" key="3">
    <source>
        <dbReference type="Proteomes" id="UP000242875"/>
    </source>
</evidence>
<dbReference type="InterPro" id="IPR007577">
    <property type="entry name" value="GlycoTrfase_DXD_sugar-bd_CS"/>
</dbReference>
<name>A0A261Y8L9_9FUNG</name>
<proteinExistence type="inferred from homology"/>
<organism evidence="2 3">
    <name type="scientific">Bifiguratus adelaidae</name>
    <dbReference type="NCBI Taxonomy" id="1938954"/>
    <lineage>
        <taxon>Eukaryota</taxon>
        <taxon>Fungi</taxon>
        <taxon>Fungi incertae sedis</taxon>
        <taxon>Mucoromycota</taxon>
        <taxon>Mucoromycotina</taxon>
        <taxon>Endogonomycetes</taxon>
        <taxon>Endogonales</taxon>
        <taxon>Endogonales incertae sedis</taxon>
        <taxon>Bifiguratus</taxon>
    </lineage>
</organism>